<feature type="region of interest" description="Disordered" evidence="1">
    <location>
        <begin position="1"/>
        <end position="22"/>
    </location>
</feature>
<sequence length="22" mass="2525">MNALNGLLEGSNWDFNNPKYIN</sequence>
<name>A0A381WBP8_9ZZZZ</name>
<proteinExistence type="predicted"/>
<dbReference type="EMBL" id="UINC01011304">
    <property type="protein sequence ID" value="SVA49950.1"/>
    <property type="molecule type" value="Genomic_DNA"/>
</dbReference>
<gene>
    <name evidence="2" type="ORF">METZ01_LOCUS102804</name>
</gene>
<evidence type="ECO:0000256" key="1">
    <source>
        <dbReference type="SAM" id="MobiDB-lite"/>
    </source>
</evidence>
<dbReference type="AlphaFoldDB" id="A0A381WBP8"/>
<evidence type="ECO:0000313" key="2">
    <source>
        <dbReference type="EMBL" id="SVA49950.1"/>
    </source>
</evidence>
<accession>A0A381WBP8</accession>
<organism evidence="2">
    <name type="scientific">marine metagenome</name>
    <dbReference type="NCBI Taxonomy" id="408172"/>
    <lineage>
        <taxon>unclassified sequences</taxon>
        <taxon>metagenomes</taxon>
        <taxon>ecological metagenomes</taxon>
    </lineage>
</organism>
<protein>
    <submittedName>
        <fullName evidence="2">Uncharacterized protein</fullName>
    </submittedName>
</protein>
<reference evidence="2" key="1">
    <citation type="submission" date="2018-05" db="EMBL/GenBank/DDBJ databases">
        <authorList>
            <person name="Lanie J.A."/>
            <person name="Ng W.-L."/>
            <person name="Kazmierczak K.M."/>
            <person name="Andrzejewski T.M."/>
            <person name="Davidsen T.M."/>
            <person name="Wayne K.J."/>
            <person name="Tettelin H."/>
            <person name="Glass J.I."/>
            <person name="Rusch D."/>
            <person name="Podicherti R."/>
            <person name="Tsui H.-C.T."/>
            <person name="Winkler M.E."/>
        </authorList>
    </citation>
    <scope>NUCLEOTIDE SEQUENCE</scope>
</reference>